<gene>
    <name evidence="1" type="ORF">TNCT_176321</name>
</gene>
<reference evidence="1" key="1">
    <citation type="submission" date="2020-07" db="EMBL/GenBank/DDBJ databases">
        <title>Multicomponent nature underlies the extraordinary mechanical properties of spider dragline silk.</title>
        <authorList>
            <person name="Kono N."/>
            <person name="Nakamura H."/>
            <person name="Mori M."/>
            <person name="Yoshida Y."/>
            <person name="Ohtoshi R."/>
            <person name="Malay A.D."/>
            <person name="Moran D.A.P."/>
            <person name="Tomita M."/>
            <person name="Numata K."/>
            <person name="Arakawa K."/>
        </authorList>
    </citation>
    <scope>NUCLEOTIDE SEQUENCE</scope>
</reference>
<organism evidence="1 2">
    <name type="scientific">Trichonephila clavata</name>
    <name type="common">Joro spider</name>
    <name type="synonym">Nephila clavata</name>
    <dbReference type="NCBI Taxonomy" id="2740835"/>
    <lineage>
        <taxon>Eukaryota</taxon>
        <taxon>Metazoa</taxon>
        <taxon>Ecdysozoa</taxon>
        <taxon>Arthropoda</taxon>
        <taxon>Chelicerata</taxon>
        <taxon>Arachnida</taxon>
        <taxon>Araneae</taxon>
        <taxon>Araneomorphae</taxon>
        <taxon>Entelegynae</taxon>
        <taxon>Araneoidea</taxon>
        <taxon>Nephilidae</taxon>
        <taxon>Trichonephila</taxon>
    </lineage>
</organism>
<evidence type="ECO:0000313" key="1">
    <source>
        <dbReference type="EMBL" id="GFR03057.1"/>
    </source>
</evidence>
<dbReference type="EMBL" id="BMAO01025485">
    <property type="protein sequence ID" value="GFR03057.1"/>
    <property type="molecule type" value="Genomic_DNA"/>
</dbReference>
<sequence length="80" mass="9048">MYGLCYLLSKRGYSPAHCPGPPRIRSIDLTSADSSIKFTALWQLESLFDQPPDLGRKSLEKLLGALKEKWLLRLHSCLSE</sequence>
<comment type="caution">
    <text evidence="1">The sequence shown here is derived from an EMBL/GenBank/DDBJ whole genome shotgun (WGS) entry which is preliminary data.</text>
</comment>
<dbReference type="Proteomes" id="UP000887116">
    <property type="component" value="Unassembled WGS sequence"/>
</dbReference>
<evidence type="ECO:0000313" key="2">
    <source>
        <dbReference type="Proteomes" id="UP000887116"/>
    </source>
</evidence>
<proteinExistence type="predicted"/>
<protein>
    <submittedName>
        <fullName evidence="1">Uncharacterized protein</fullName>
    </submittedName>
</protein>
<accession>A0A8X6LC27</accession>
<keyword evidence="2" id="KW-1185">Reference proteome</keyword>
<dbReference type="AlphaFoldDB" id="A0A8X6LC27"/>
<name>A0A8X6LC27_TRICU</name>